<evidence type="ECO:0000313" key="1">
    <source>
        <dbReference type="EMBL" id="MEK0249304.1"/>
    </source>
</evidence>
<dbReference type="RefSeq" id="WP_331834935.1">
    <property type="nucleotide sequence ID" value="NZ_JARXNH020000055.1"/>
</dbReference>
<gene>
    <name evidence="1" type="ORF">QFI66_014525</name>
</gene>
<keyword evidence="2" id="KW-1185">Reference proteome</keyword>
<proteinExistence type="predicted"/>
<accession>A0ABU8Z7A3</accession>
<evidence type="ECO:0000313" key="2">
    <source>
        <dbReference type="Proteomes" id="UP001334005"/>
    </source>
</evidence>
<reference evidence="1 2" key="1">
    <citation type="submission" date="2024-03" db="EMBL/GenBank/DDBJ databases">
        <title>Two novel Raoultella species associated with bleeding cankers of broadleaf hosts, Raoultella scottia sp. nov. and Raoultella lignicola sp. nov.</title>
        <authorList>
            <person name="Brady C.L."/>
        </authorList>
    </citation>
    <scope>NUCLEOTIDE SEQUENCE [LARGE SCALE GENOMIC DNA]</scope>
    <source>
        <strain evidence="1 2">BAC 10a-01-01</strain>
    </source>
</reference>
<organism evidence="1 2">
    <name type="scientific">Raoultella scottii</name>
    <dbReference type="NCBI Taxonomy" id="3040937"/>
    <lineage>
        <taxon>Bacteria</taxon>
        <taxon>Pseudomonadati</taxon>
        <taxon>Pseudomonadota</taxon>
        <taxon>Gammaproteobacteria</taxon>
        <taxon>Enterobacterales</taxon>
        <taxon>Enterobacteriaceae</taxon>
        <taxon>Klebsiella/Raoultella group</taxon>
        <taxon>Raoultella</taxon>
    </lineage>
</organism>
<comment type="caution">
    <text evidence="1">The sequence shown here is derived from an EMBL/GenBank/DDBJ whole genome shotgun (WGS) entry which is preliminary data.</text>
</comment>
<dbReference type="Proteomes" id="UP001334005">
    <property type="component" value="Unassembled WGS sequence"/>
</dbReference>
<name>A0ABU8Z7A3_9ENTR</name>
<protein>
    <submittedName>
        <fullName evidence="1">Uncharacterized protein</fullName>
    </submittedName>
</protein>
<sequence>MKASSYLKMKLQSDRQLAVYGQQGVTSTWKAMKGIGSDIYSGVERVSWYSSCLIPSYHDICEQLYSEEKRMIYSIRSIYRYCDVIGHMLYLYFQMVIDDTENGNQKGMMRSTDSIAAGIVASMPANRATRLGLAVALSEALSMSELVSRTIVERLAVRVPKVVWIFQVFGSDQKCALAARRLKMLEPKYYAILYNAELEMLYYFLEPILSDMIKNFQIKSYQNFDDFYSAVKRKYYV</sequence>
<dbReference type="EMBL" id="JARXNH020000055">
    <property type="protein sequence ID" value="MEK0249304.1"/>
    <property type="molecule type" value="Genomic_DNA"/>
</dbReference>